<comment type="similarity">
    <text evidence="1 8">Belongs to the cytidylate kinase family. Type 1 subfamily.</text>
</comment>
<dbReference type="InterPro" id="IPR003136">
    <property type="entry name" value="Cytidylate_kin"/>
</dbReference>
<dbReference type="SUPFAM" id="SSF52540">
    <property type="entry name" value="P-loop containing nucleoside triphosphate hydrolases"/>
    <property type="match status" value="1"/>
</dbReference>
<dbReference type="InterPro" id="IPR027417">
    <property type="entry name" value="P-loop_NTPase"/>
</dbReference>
<feature type="domain" description="Cytidylate kinase" evidence="9">
    <location>
        <begin position="7"/>
        <end position="220"/>
    </location>
</feature>
<gene>
    <name evidence="8" type="primary">cmk</name>
    <name evidence="10" type="ORF">BWX42_04470</name>
</gene>
<comment type="subcellular location">
    <subcellularLocation>
        <location evidence="8">Cytoplasm</location>
    </subcellularLocation>
</comment>
<dbReference type="EMBL" id="MUYF01000003">
    <property type="protein sequence ID" value="OOL81100.1"/>
    <property type="molecule type" value="Genomic_DNA"/>
</dbReference>
<keyword evidence="4 8" id="KW-0418">Kinase</keyword>
<dbReference type="Proteomes" id="UP000190409">
    <property type="component" value="Unassembled WGS sequence"/>
</dbReference>
<comment type="catalytic activity">
    <reaction evidence="7 8">
        <text>CMP + ATP = CDP + ADP</text>
        <dbReference type="Rhea" id="RHEA:11600"/>
        <dbReference type="ChEBI" id="CHEBI:30616"/>
        <dbReference type="ChEBI" id="CHEBI:58069"/>
        <dbReference type="ChEBI" id="CHEBI:60377"/>
        <dbReference type="ChEBI" id="CHEBI:456216"/>
        <dbReference type="EC" id="2.7.4.25"/>
    </reaction>
</comment>
<comment type="catalytic activity">
    <reaction evidence="6 8">
        <text>dCMP + ATP = dCDP + ADP</text>
        <dbReference type="Rhea" id="RHEA:25094"/>
        <dbReference type="ChEBI" id="CHEBI:30616"/>
        <dbReference type="ChEBI" id="CHEBI:57566"/>
        <dbReference type="ChEBI" id="CHEBI:58593"/>
        <dbReference type="ChEBI" id="CHEBI:456216"/>
        <dbReference type="EC" id="2.7.4.25"/>
    </reaction>
</comment>
<accession>A0A1S8KN14</accession>
<dbReference type="CDD" id="cd02020">
    <property type="entry name" value="CMPK"/>
    <property type="match status" value="1"/>
</dbReference>
<dbReference type="GO" id="GO:0015949">
    <property type="term" value="P:nucleobase-containing small molecule interconversion"/>
    <property type="evidence" value="ECO:0007669"/>
    <property type="project" value="TreeGrafter"/>
</dbReference>
<dbReference type="EC" id="2.7.4.25" evidence="8"/>
<evidence type="ECO:0000256" key="6">
    <source>
        <dbReference type="ARBA" id="ARBA00047615"/>
    </source>
</evidence>
<evidence type="ECO:0000256" key="7">
    <source>
        <dbReference type="ARBA" id="ARBA00048478"/>
    </source>
</evidence>
<dbReference type="Pfam" id="PF02224">
    <property type="entry name" value="Cytidylate_kin"/>
    <property type="match status" value="1"/>
</dbReference>
<dbReference type="Gene3D" id="3.40.50.300">
    <property type="entry name" value="P-loop containing nucleotide triphosphate hydrolases"/>
    <property type="match status" value="1"/>
</dbReference>
<evidence type="ECO:0000313" key="11">
    <source>
        <dbReference type="Proteomes" id="UP000190409"/>
    </source>
</evidence>
<dbReference type="PANTHER" id="PTHR21299">
    <property type="entry name" value="CYTIDYLATE KINASE/PANTOATE-BETA-ALANINE LIGASE"/>
    <property type="match status" value="1"/>
</dbReference>
<dbReference type="NCBIfam" id="TIGR00017">
    <property type="entry name" value="cmk"/>
    <property type="match status" value="1"/>
</dbReference>
<name>A0A1S8KN14_9LACT</name>
<reference evidence="10 11" key="1">
    <citation type="submission" date="2017-01" db="EMBL/GenBank/DDBJ databases">
        <title>Complete Genome Sequence of Dolosigranulum pigrum isolated from a Patient with interstitial lung disease.</title>
        <authorList>
            <person name="Mukhopadhyay R."/>
            <person name="Joaquin J."/>
            <person name="Hogue R."/>
            <person name="Fitzgerald S."/>
            <person name="Jospin G."/>
            <person name="Eisen J.A."/>
            <person name="Chaturvedi V."/>
        </authorList>
    </citation>
    <scope>NUCLEOTIDE SEQUENCE [LARGE SCALE GENOMIC DNA]</scope>
    <source>
        <strain evidence="10 11">15S00348</strain>
    </source>
</reference>
<dbReference type="GO" id="GO:0006220">
    <property type="term" value="P:pyrimidine nucleotide metabolic process"/>
    <property type="evidence" value="ECO:0007669"/>
    <property type="project" value="UniProtKB-UniRule"/>
</dbReference>
<sequence>MSKHLTIAVDGPASSGKSTVAKAVAKRLGLTYIDTGAMYRSVTLYALQSDVDLDDEVAVARLLDNTTITLEDGKMGQEVWLNNTEVTEAIRQEDVTRHVSLISSYRTVREKLVEQQRQMAEAKDVIMDGRDIGTVVLPNATQKFFLKASAEERARRRTDEYKQKGIQTEYEQVLADIQARDQYDSNRAISPLKKPHDAIVIDTTTMTIDEVVEAIIQNIQKN</sequence>
<dbReference type="AlphaFoldDB" id="A0A1S8KN14"/>
<evidence type="ECO:0000256" key="5">
    <source>
        <dbReference type="ARBA" id="ARBA00022840"/>
    </source>
</evidence>
<evidence type="ECO:0000256" key="4">
    <source>
        <dbReference type="ARBA" id="ARBA00022777"/>
    </source>
</evidence>
<dbReference type="GO" id="GO:0036431">
    <property type="term" value="F:dCMP kinase activity"/>
    <property type="evidence" value="ECO:0007669"/>
    <property type="project" value="InterPro"/>
</dbReference>
<protein>
    <recommendedName>
        <fullName evidence="8">Cytidylate kinase</fullName>
        <shortName evidence="8">CK</shortName>
        <ecNumber evidence="8">2.7.4.25</ecNumber>
    </recommendedName>
    <alternativeName>
        <fullName evidence="8">Cytidine monophosphate kinase</fullName>
        <shortName evidence="8">CMP kinase</shortName>
    </alternativeName>
</protein>
<keyword evidence="2 8" id="KW-0808">Transferase</keyword>
<evidence type="ECO:0000256" key="8">
    <source>
        <dbReference type="HAMAP-Rule" id="MF_00238"/>
    </source>
</evidence>
<evidence type="ECO:0000313" key="10">
    <source>
        <dbReference type="EMBL" id="OOL81100.1"/>
    </source>
</evidence>
<dbReference type="GO" id="GO:0005524">
    <property type="term" value="F:ATP binding"/>
    <property type="evidence" value="ECO:0007669"/>
    <property type="project" value="UniProtKB-UniRule"/>
</dbReference>
<dbReference type="HAMAP" id="MF_00238">
    <property type="entry name" value="Cytidyl_kinase_type1"/>
    <property type="match status" value="1"/>
</dbReference>
<evidence type="ECO:0000259" key="9">
    <source>
        <dbReference type="Pfam" id="PF02224"/>
    </source>
</evidence>
<evidence type="ECO:0000256" key="2">
    <source>
        <dbReference type="ARBA" id="ARBA00022679"/>
    </source>
</evidence>
<keyword evidence="8" id="KW-0963">Cytoplasm</keyword>
<keyword evidence="5 8" id="KW-0067">ATP-binding</keyword>
<organism evidence="10 11">
    <name type="scientific">Dolosigranulum pigrum</name>
    <dbReference type="NCBI Taxonomy" id="29394"/>
    <lineage>
        <taxon>Bacteria</taxon>
        <taxon>Bacillati</taxon>
        <taxon>Bacillota</taxon>
        <taxon>Bacilli</taxon>
        <taxon>Lactobacillales</taxon>
        <taxon>Carnobacteriaceae</taxon>
        <taxon>Dolosigranulum</taxon>
    </lineage>
</organism>
<dbReference type="InterPro" id="IPR011994">
    <property type="entry name" value="Cytidylate_kinase_dom"/>
</dbReference>
<evidence type="ECO:0000256" key="3">
    <source>
        <dbReference type="ARBA" id="ARBA00022741"/>
    </source>
</evidence>
<comment type="caution">
    <text evidence="10">The sequence shown here is derived from an EMBL/GenBank/DDBJ whole genome shotgun (WGS) entry which is preliminary data.</text>
</comment>
<proteinExistence type="inferred from homology"/>
<dbReference type="GO" id="GO:0005829">
    <property type="term" value="C:cytosol"/>
    <property type="evidence" value="ECO:0007669"/>
    <property type="project" value="TreeGrafter"/>
</dbReference>
<evidence type="ECO:0000256" key="1">
    <source>
        <dbReference type="ARBA" id="ARBA00009427"/>
    </source>
</evidence>
<keyword evidence="3 8" id="KW-0547">Nucleotide-binding</keyword>
<feature type="binding site" evidence="8">
    <location>
        <begin position="11"/>
        <end position="19"/>
    </location>
    <ligand>
        <name>ATP</name>
        <dbReference type="ChEBI" id="CHEBI:30616"/>
    </ligand>
</feature>
<dbReference type="PANTHER" id="PTHR21299:SF2">
    <property type="entry name" value="CYTIDYLATE KINASE"/>
    <property type="match status" value="1"/>
</dbReference>
<dbReference type="GO" id="GO:0036430">
    <property type="term" value="F:CMP kinase activity"/>
    <property type="evidence" value="ECO:0007669"/>
    <property type="project" value="RHEA"/>
</dbReference>